<comment type="caution">
    <text evidence="1">The sequence shown here is derived from an EMBL/GenBank/DDBJ whole genome shotgun (WGS) entry which is preliminary data.</text>
</comment>
<proteinExistence type="predicted"/>
<reference evidence="1 2" key="1">
    <citation type="journal article" date="2016" name="Nat. Commun.">
        <title>Thousands of microbial genomes shed light on interconnected biogeochemical processes in an aquifer system.</title>
        <authorList>
            <person name="Anantharaman K."/>
            <person name="Brown C.T."/>
            <person name="Hug L.A."/>
            <person name="Sharon I."/>
            <person name="Castelle C.J."/>
            <person name="Probst A.J."/>
            <person name="Thomas B.C."/>
            <person name="Singh A."/>
            <person name="Wilkins M.J."/>
            <person name="Karaoz U."/>
            <person name="Brodie E.L."/>
            <person name="Williams K.H."/>
            <person name="Hubbard S.S."/>
            <person name="Banfield J.F."/>
        </authorList>
    </citation>
    <scope>NUCLEOTIDE SEQUENCE [LARGE SCALE GENOMIC DNA]</scope>
</reference>
<protein>
    <submittedName>
        <fullName evidence="1">Uncharacterized protein</fullName>
    </submittedName>
</protein>
<gene>
    <name evidence="1" type="ORF">A3B49_01030</name>
</gene>
<accession>A0A1F5MJC2</accession>
<sequence length="302" mass="34306">MEVTKSSITLTDKPAQLRFSFVVSQGREIFKGSALLDPLLALTRTDLSLINHFHDKVSPVNPSHPWRLESRKGSILNGEIEDFSTFANWESLGGPLEHIRLATDSAPIIIAELNKNLRPDNTLDSDVLRARDDIVKINPIHSAVVAALHDEGREITHMLYFNELVGHALLKKIGIRDDLLVVMPGSDVLITPPDKDIYEVLKTSPAEGVVLRIADEFGKRFPKSNRLYQPDDYLQWAKTYTSRPLSGRHSERWYRDRIELHINNLPRYFQSVDRWISSVSTLTLDRLIQSLNYNLAPTLLPV</sequence>
<evidence type="ECO:0000313" key="2">
    <source>
        <dbReference type="Proteomes" id="UP000178017"/>
    </source>
</evidence>
<dbReference type="EMBL" id="MFDO01000018">
    <property type="protein sequence ID" value="OGE65455.1"/>
    <property type="molecule type" value="Genomic_DNA"/>
</dbReference>
<dbReference type="AlphaFoldDB" id="A0A1F5MJC2"/>
<evidence type="ECO:0000313" key="1">
    <source>
        <dbReference type="EMBL" id="OGE65455.1"/>
    </source>
</evidence>
<dbReference type="Proteomes" id="UP000178017">
    <property type="component" value="Unassembled WGS sequence"/>
</dbReference>
<organism evidence="1 2">
    <name type="scientific">Candidatus Daviesbacteria bacterium RIFCSPLOWO2_01_FULL_40_24</name>
    <dbReference type="NCBI Taxonomy" id="1797787"/>
    <lineage>
        <taxon>Bacteria</taxon>
        <taxon>Candidatus Daviesiibacteriota</taxon>
    </lineage>
</organism>
<name>A0A1F5MJC2_9BACT</name>